<dbReference type="SUPFAM" id="SSF53850">
    <property type="entry name" value="Periplasmic binding protein-like II"/>
    <property type="match status" value="1"/>
</dbReference>
<accession>A0ABY4FDZ6</accession>
<feature type="region of interest" description="Disordered" evidence="1">
    <location>
        <begin position="148"/>
        <end position="179"/>
    </location>
</feature>
<dbReference type="Proteomes" id="UP000831785">
    <property type="component" value="Chromosome"/>
</dbReference>
<organism evidence="3 4">
    <name type="scientific">Hymenobacter cellulosivorans</name>
    <dbReference type="NCBI Taxonomy" id="2932249"/>
    <lineage>
        <taxon>Bacteria</taxon>
        <taxon>Pseudomonadati</taxon>
        <taxon>Bacteroidota</taxon>
        <taxon>Cytophagia</taxon>
        <taxon>Cytophagales</taxon>
        <taxon>Hymenobacteraceae</taxon>
        <taxon>Hymenobacter</taxon>
    </lineage>
</organism>
<evidence type="ECO:0000313" key="4">
    <source>
        <dbReference type="Proteomes" id="UP000831785"/>
    </source>
</evidence>
<dbReference type="Pfam" id="PF00497">
    <property type="entry name" value="SBP_bac_3"/>
    <property type="match status" value="1"/>
</dbReference>
<protein>
    <recommendedName>
        <fullName evidence="2">Solute-binding protein family 3/N-terminal domain-containing protein</fullName>
    </recommendedName>
</protein>
<keyword evidence="4" id="KW-1185">Reference proteome</keyword>
<dbReference type="InterPro" id="IPR001638">
    <property type="entry name" value="Solute-binding_3/MltF_N"/>
</dbReference>
<proteinExistence type="predicted"/>
<dbReference type="Gene3D" id="3.40.190.10">
    <property type="entry name" value="Periplasmic binding protein-like II"/>
    <property type="match status" value="1"/>
</dbReference>
<name>A0ABY4FDZ6_9BACT</name>
<dbReference type="RefSeq" id="WP_244721014.1">
    <property type="nucleotide sequence ID" value="NZ_CP095049.1"/>
</dbReference>
<dbReference type="EMBL" id="CP095049">
    <property type="protein sequence ID" value="UOQ54331.1"/>
    <property type="molecule type" value="Genomic_DNA"/>
</dbReference>
<evidence type="ECO:0000313" key="3">
    <source>
        <dbReference type="EMBL" id="UOQ54331.1"/>
    </source>
</evidence>
<feature type="domain" description="Solute-binding protein family 3/N-terminal" evidence="2">
    <location>
        <begin position="67"/>
        <end position="206"/>
    </location>
</feature>
<evidence type="ECO:0000256" key="1">
    <source>
        <dbReference type="SAM" id="MobiDB-lite"/>
    </source>
</evidence>
<evidence type="ECO:0000259" key="2">
    <source>
        <dbReference type="Pfam" id="PF00497"/>
    </source>
</evidence>
<sequence length="217" mass="23543">MKLLLISGCLLTVSSMIYLMSLGDGLYEKMVDRAPGAAQGTLARVRGTVLRVGYTPATPGQKNPSSILPQGPDAVLITGLARQLSANVEWVPGSEQQLYRALRNRKIDLLIGNLTEQTPGKDNTAPTRPHLENANYAYLRYKSRGRIAEPQQPARTPPAPQDSTAAQPEPVALTDGRELAKTNPVIAVPAGEKAWLAALETYLNQHQLASTGRQRQR</sequence>
<reference evidence="3 4" key="1">
    <citation type="submission" date="2022-04" db="EMBL/GenBank/DDBJ databases">
        <title>Hymenobacter sp. isolated from the air.</title>
        <authorList>
            <person name="Won M."/>
            <person name="Lee C.-M."/>
            <person name="Woen H.-Y."/>
            <person name="Kwon S.-W."/>
        </authorList>
    </citation>
    <scope>NUCLEOTIDE SEQUENCE [LARGE SCALE GENOMIC DNA]</scope>
    <source>
        <strain evidence="4">5116 S-27</strain>
    </source>
</reference>
<gene>
    <name evidence="3" type="ORF">MUN80_06120</name>
</gene>